<gene>
    <name evidence="2" type="ORF">J2792_003505</name>
</gene>
<reference evidence="2 3" key="1">
    <citation type="submission" date="2023-07" db="EMBL/GenBank/DDBJ databases">
        <title>Sorghum-associated microbial communities from plants grown in Nebraska, USA.</title>
        <authorList>
            <person name="Schachtman D."/>
        </authorList>
    </citation>
    <scope>NUCLEOTIDE SEQUENCE [LARGE SCALE GENOMIC DNA]</scope>
    <source>
        <strain evidence="2 3">DS1027</strain>
    </source>
</reference>
<keyword evidence="2" id="KW-0032">Aminotransferase</keyword>
<dbReference type="PANTHER" id="PTHR43510">
    <property type="entry name" value="AMINOTRANSFERASE FUNCTION, HYPOTHETICAL (EUROFUNG)"/>
    <property type="match status" value="1"/>
</dbReference>
<dbReference type="SUPFAM" id="SSF53383">
    <property type="entry name" value="PLP-dependent transferases"/>
    <property type="match status" value="1"/>
</dbReference>
<keyword evidence="2" id="KW-0808">Transferase</keyword>
<evidence type="ECO:0000313" key="3">
    <source>
        <dbReference type="Proteomes" id="UP001184150"/>
    </source>
</evidence>
<feature type="domain" description="Aminotransferase class I/classII large" evidence="1">
    <location>
        <begin position="79"/>
        <end position="384"/>
    </location>
</feature>
<dbReference type="Gene3D" id="3.40.640.10">
    <property type="entry name" value="Type I PLP-dependent aspartate aminotransferase-like (Major domain)"/>
    <property type="match status" value="1"/>
</dbReference>
<dbReference type="RefSeq" id="WP_309806118.1">
    <property type="nucleotide sequence ID" value="NZ_JAVDRD010000011.1"/>
</dbReference>
<dbReference type="InterPro" id="IPR015422">
    <property type="entry name" value="PyrdxlP-dep_Trfase_small"/>
</dbReference>
<dbReference type="EMBL" id="JAVDRD010000011">
    <property type="protein sequence ID" value="MDR6512620.1"/>
    <property type="molecule type" value="Genomic_DNA"/>
</dbReference>
<dbReference type="GO" id="GO:0008483">
    <property type="term" value="F:transaminase activity"/>
    <property type="evidence" value="ECO:0007669"/>
    <property type="project" value="UniProtKB-KW"/>
</dbReference>
<dbReference type="Gene3D" id="3.90.1150.10">
    <property type="entry name" value="Aspartate Aminotransferase, domain 1"/>
    <property type="match status" value="1"/>
</dbReference>
<evidence type="ECO:0000259" key="1">
    <source>
        <dbReference type="Pfam" id="PF00155"/>
    </source>
</evidence>
<proteinExistence type="predicted"/>
<dbReference type="PANTHER" id="PTHR43510:SF1">
    <property type="entry name" value="AMINOTRANSFERASE FUNCTION, HYPOTHETICAL (EUROFUNG)"/>
    <property type="match status" value="1"/>
</dbReference>
<dbReference type="Pfam" id="PF00155">
    <property type="entry name" value="Aminotran_1_2"/>
    <property type="match status" value="1"/>
</dbReference>
<accession>A0ABU1MQJ6</accession>
<dbReference type="InterPro" id="IPR004839">
    <property type="entry name" value="Aminotransferase_I/II_large"/>
</dbReference>
<dbReference type="InterPro" id="IPR015421">
    <property type="entry name" value="PyrdxlP-dep_Trfase_major"/>
</dbReference>
<dbReference type="CDD" id="cd00609">
    <property type="entry name" value="AAT_like"/>
    <property type="match status" value="1"/>
</dbReference>
<keyword evidence="3" id="KW-1185">Reference proteome</keyword>
<dbReference type="InterPro" id="IPR015424">
    <property type="entry name" value="PyrdxlP-dep_Trfase"/>
</dbReference>
<evidence type="ECO:0000313" key="2">
    <source>
        <dbReference type="EMBL" id="MDR6512620.1"/>
    </source>
</evidence>
<organism evidence="2 3">
    <name type="scientific">Novosphingobium capsulatum</name>
    <dbReference type="NCBI Taxonomy" id="13688"/>
    <lineage>
        <taxon>Bacteria</taxon>
        <taxon>Pseudomonadati</taxon>
        <taxon>Pseudomonadota</taxon>
        <taxon>Alphaproteobacteria</taxon>
        <taxon>Sphingomonadales</taxon>
        <taxon>Sphingomonadaceae</taxon>
        <taxon>Novosphingobium</taxon>
    </lineage>
</organism>
<sequence>MTCTALPAVTPDLATPPIAPAPMAYAQWVAAAVALARQAPRPIVSLFESAVPEPRALLRQAVLATVEPDFSPRYVSAFGDGNPFVRAMLAQSHGVDIDQVLCTTGATGGLALLYRALLRPGDRVLVEVPGFDLFAGAAQVQGIGVDTFTRPAPHFGIDVEQVAAALRPETRLIVVSDLHNPSGMGIPRDTLVALAHLAQARGVLLVVDEVYGDYADKASRPGPACALSPAVISLSSLTKIFGLGVLRCGWIVGAPGVMATLRDYAARAEFGVSTLSHAVAAEVMLRADAFADHWRSHVARARPRFAAWFARMVDAGLMAGELPDAGCICFPALPGIADTRAFSEMLIAQSGVIVAPGEFFGQPGHIRIGFCLPDAELDAGLAALEAALRQAAGNRLAI</sequence>
<comment type="caution">
    <text evidence="2">The sequence shown here is derived from an EMBL/GenBank/DDBJ whole genome shotgun (WGS) entry which is preliminary data.</text>
</comment>
<name>A0ABU1MQJ6_9SPHN</name>
<dbReference type="Proteomes" id="UP001184150">
    <property type="component" value="Unassembled WGS sequence"/>
</dbReference>
<protein>
    <submittedName>
        <fullName evidence="2">Aspartate/methionine/tyrosine aminotransferase</fullName>
    </submittedName>
</protein>